<dbReference type="PANTHER" id="PTHR30404">
    <property type="entry name" value="N-ACETYLMURAMOYL-L-ALANINE AMIDASE"/>
    <property type="match status" value="1"/>
</dbReference>
<dbReference type="SUPFAM" id="SSF53187">
    <property type="entry name" value="Zn-dependent exopeptidases"/>
    <property type="match status" value="1"/>
</dbReference>
<dbReference type="RefSeq" id="WP_201999180.1">
    <property type="nucleotide sequence ID" value="NZ_JAERSF010000001.1"/>
</dbReference>
<dbReference type="CDD" id="cd02696">
    <property type="entry name" value="MurNAc-LAA"/>
    <property type="match status" value="1"/>
</dbReference>
<dbReference type="InterPro" id="IPR050695">
    <property type="entry name" value="N-acetylmuramoyl_amidase_3"/>
</dbReference>
<comment type="caution">
    <text evidence="5">The sequence shown here is derived from an EMBL/GenBank/DDBJ whole genome shotgun (WGS) entry which is preliminary data.</text>
</comment>
<keyword evidence="3" id="KW-0378">Hydrolase</keyword>
<evidence type="ECO:0000256" key="2">
    <source>
        <dbReference type="ARBA" id="ARBA00011901"/>
    </source>
</evidence>
<keyword evidence="6" id="KW-1185">Reference proteome</keyword>
<dbReference type="Pfam" id="PF01520">
    <property type="entry name" value="Amidase_3"/>
    <property type="match status" value="1"/>
</dbReference>
<evidence type="ECO:0000313" key="5">
    <source>
        <dbReference type="EMBL" id="MBL0736179.1"/>
    </source>
</evidence>
<gene>
    <name evidence="5" type="ORF">JI750_04740</name>
</gene>
<name>A0ABS1K9L4_9FLAO</name>
<dbReference type="SMART" id="SM00646">
    <property type="entry name" value="Ami_3"/>
    <property type="match status" value="1"/>
</dbReference>
<reference evidence="5 6" key="1">
    <citation type="submission" date="2021-01" db="EMBL/GenBank/DDBJ databases">
        <title>Genome seq and assembly of Flavobacterium sp. GN10.</title>
        <authorList>
            <person name="Chhetri G."/>
        </authorList>
    </citation>
    <scope>NUCLEOTIDE SEQUENCE [LARGE SCALE GENOMIC DNA]</scope>
    <source>
        <strain evidence="5 6">GN10</strain>
    </source>
</reference>
<protein>
    <recommendedName>
        <fullName evidence="2">N-acetylmuramoyl-L-alanine amidase</fullName>
        <ecNumber evidence="2">3.5.1.28</ecNumber>
    </recommendedName>
</protein>
<dbReference type="EC" id="3.5.1.28" evidence="2"/>
<feature type="domain" description="MurNAc-LAA" evidence="4">
    <location>
        <begin position="87"/>
        <end position="200"/>
    </location>
</feature>
<dbReference type="InterPro" id="IPR002508">
    <property type="entry name" value="MurNAc-LAA_cat"/>
</dbReference>
<dbReference type="Gene3D" id="3.40.630.40">
    <property type="entry name" value="Zn-dependent exopeptidases"/>
    <property type="match status" value="1"/>
</dbReference>
<evidence type="ECO:0000256" key="1">
    <source>
        <dbReference type="ARBA" id="ARBA00001561"/>
    </source>
</evidence>
<dbReference type="Proteomes" id="UP000603728">
    <property type="component" value="Unassembled WGS sequence"/>
</dbReference>
<sequence length="200" mass="22272">MKTKIKVLVVFCLAIFGFMAFRPLDKKIVAIDAGHGGYDVGADVKGFEEKAITEAVAVKMKELNKNENLEIVLIRDGDTSMDLRERTRIINNLKPDLVISLHVDANVNDKVNGVGACISSKKTFYDQSKETAETVINKISGTGNLAKRYVNEAPFYILKNAECPMVHLEMGFLSNEKDRNYITSEKGQNEIAEKILESLN</sequence>
<proteinExistence type="predicted"/>
<evidence type="ECO:0000256" key="3">
    <source>
        <dbReference type="ARBA" id="ARBA00022801"/>
    </source>
</evidence>
<dbReference type="PANTHER" id="PTHR30404:SF0">
    <property type="entry name" value="N-ACETYLMURAMOYL-L-ALANINE AMIDASE AMIC"/>
    <property type="match status" value="1"/>
</dbReference>
<dbReference type="EMBL" id="JAERSF010000001">
    <property type="protein sequence ID" value="MBL0736179.1"/>
    <property type="molecule type" value="Genomic_DNA"/>
</dbReference>
<evidence type="ECO:0000313" key="6">
    <source>
        <dbReference type="Proteomes" id="UP000603728"/>
    </source>
</evidence>
<evidence type="ECO:0000259" key="4">
    <source>
        <dbReference type="SMART" id="SM00646"/>
    </source>
</evidence>
<accession>A0ABS1K9L4</accession>
<organism evidence="5 6">
    <name type="scientific">Flavobacterium tagetis</name>
    <dbReference type="NCBI Taxonomy" id="2801336"/>
    <lineage>
        <taxon>Bacteria</taxon>
        <taxon>Pseudomonadati</taxon>
        <taxon>Bacteroidota</taxon>
        <taxon>Flavobacteriia</taxon>
        <taxon>Flavobacteriales</taxon>
        <taxon>Flavobacteriaceae</taxon>
        <taxon>Flavobacterium</taxon>
    </lineage>
</organism>
<comment type="catalytic activity">
    <reaction evidence="1">
        <text>Hydrolyzes the link between N-acetylmuramoyl residues and L-amino acid residues in certain cell-wall glycopeptides.</text>
        <dbReference type="EC" id="3.5.1.28"/>
    </reaction>
</comment>